<evidence type="ECO:0000313" key="2">
    <source>
        <dbReference type="EMBL" id="VDM62952.1"/>
    </source>
</evidence>
<dbReference type="Proteomes" id="UP000267027">
    <property type="component" value="Unassembled WGS sequence"/>
</dbReference>
<dbReference type="Gene3D" id="2.60.120.200">
    <property type="match status" value="1"/>
</dbReference>
<dbReference type="EMBL" id="UYYA01004676">
    <property type="protein sequence ID" value="VDM62952.1"/>
    <property type="molecule type" value="Genomic_DNA"/>
</dbReference>
<reference evidence="4" key="1">
    <citation type="submission" date="2017-02" db="UniProtKB">
        <authorList>
            <consortium name="WormBaseParasite"/>
        </authorList>
    </citation>
    <scope>IDENTIFICATION</scope>
</reference>
<dbReference type="PROSITE" id="PS50060">
    <property type="entry name" value="MAM_2"/>
    <property type="match status" value="1"/>
</dbReference>
<dbReference type="InterPro" id="IPR000998">
    <property type="entry name" value="MAM_dom"/>
</dbReference>
<dbReference type="AlphaFoldDB" id="A0A0R3PY92"/>
<dbReference type="SUPFAM" id="SSF49899">
    <property type="entry name" value="Concanavalin A-like lectins/glucanases"/>
    <property type="match status" value="1"/>
</dbReference>
<proteinExistence type="predicted"/>
<evidence type="ECO:0000313" key="4">
    <source>
        <dbReference type="WBParaSite" id="ACOC_0001136601-mRNA-1"/>
    </source>
</evidence>
<dbReference type="WBParaSite" id="ACOC_0001136601-mRNA-1">
    <property type="protein sequence ID" value="ACOC_0001136601-mRNA-1"/>
    <property type="gene ID" value="ACOC_0001136601"/>
</dbReference>
<name>A0A0R3PY92_ANGCS</name>
<sequence length="418" mass="47089">AALGASSLPPISDASELSCFQFDPTCRWRNLEGLFVDEMDWFQGSGALDEHRMHVATGTHIIPDGMYAIVATDAVQLPTAKAILASDQIMCQIGPGQLRFKYWSSPEVRLRVCAKKISKTFPEYDFCSSDIETGDPGPVYVTISKESSTPFQLFIIAEHFVFHSIDLQGGFAIIDDIEYTAELCDKEASTGENSVEHFYDFTSRMCFMTCIVRASQIRFLFEQTAFKFTIFKDSKQKTGLIGPLRNSFLIPMTNSSLHLHTLTTDGFPINRAEHFSYATASSWIISSHPVGNPLTGIRGDASKLPFNESGSFAFVSGPVDFSRLSTPSFYLDRKVYFIFSYHKVDRKSLFRLYTKRKDTKEEEMIFEVSSLNRRIISPSISVSTLQIAFEVRNLMANNYIGVDELMLVDTMRLPFCKT</sequence>
<feature type="domain" description="MAM" evidence="1">
    <location>
        <begin position="20"/>
        <end position="186"/>
    </location>
</feature>
<evidence type="ECO:0000259" key="1">
    <source>
        <dbReference type="PROSITE" id="PS50060"/>
    </source>
</evidence>
<accession>A0A0R3PY92</accession>
<keyword evidence="3" id="KW-1185">Reference proteome</keyword>
<dbReference type="GO" id="GO:0016020">
    <property type="term" value="C:membrane"/>
    <property type="evidence" value="ECO:0007669"/>
    <property type="project" value="InterPro"/>
</dbReference>
<gene>
    <name evidence="2" type="ORF">ACOC_LOCUS11367</name>
</gene>
<dbReference type="OMA" id="ELRFMYW"/>
<protein>
    <submittedName>
        <fullName evidence="4">MAM domain-containing protein</fullName>
    </submittedName>
</protein>
<reference evidence="2 3" key="2">
    <citation type="submission" date="2018-11" db="EMBL/GenBank/DDBJ databases">
        <authorList>
            <consortium name="Pathogen Informatics"/>
        </authorList>
    </citation>
    <scope>NUCLEOTIDE SEQUENCE [LARGE SCALE GENOMIC DNA]</scope>
    <source>
        <strain evidence="2 3">Costa Rica</strain>
    </source>
</reference>
<dbReference type="SMART" id="SM00137">
    <property type="entry name" value="MAM"/>
    <property type="match status" value="1"/>
</dbReference>
<dbReference type="InterPro" id="IPR013320">
    <property type="entry name" value="ConA-like_dom_sf"/>
</dbReference>
<organism evidence="4">
    <name type="scientific">Angiostrongylus costaricensis</name>
    <name type="common">Nematode worm</name>
    <dbReference type="NCBI Taxonomy" id="334426"/>
    <lineage>
        <taxon>Eukaryota</taxon>
        <taxon>Metazoa</taxon>
        <taxon>Ecdysozoa</taxon>
        <taxon>Nematoda</taxon>
        <taxon>Chromadorea</taxon>
        <taxon>Rhabditida</taxon>
        <taxon>Rhabditina</taxon>
        <taxon>Rhabditomorpha</taxon>
        <taxon>Strongyloidea</taxon>
        <taxon>Metastrongylidae</taxon>
        <taxon>Angiostrongylus</taxon>
    </lineage>
</organism>
<evidence type="ECO:0000313" key="3">
    <source>
        <dbReference type="Proteomes" id="UP000267027"/>
    </source>
</evidence>
<dbReference type="OrthoDB" id="5853260at2759"/>